<dbReference type="PANTHER" id="PTHR42839:SF2">
    <property type="entry name" value="ISOCHORISMATE SYNTHASE ENTC"/>
    <property type="match status" value="1"/>
</dbReference>
<evidence type="ECO:0000256" key="1">
    <source>
        <dbReference type="ARBA" id="ARBA00000799"/>
    </source>
</evidence>
<sequence>MTSEPAGPPSTVPVLVARTSPVPDPGRLTQLLPDHLPAGDLMSWLREGDGLVGWGRAASIETKGPDRFEEASAWWREVASRAVVRDGVRRPGTGPVAFGSFSFRGASEAGATLVVPSVIVGRRDGVTWMTTVSTGDNLPQPPDLAPALAPEAPLNPVLTEGALTGAQWADAVHDAVGQIQRGRVDKVVLARDIEVVADQPVDVRWLLERLASSYANTWTFSVDGLVGATPELLVRREKGLVHSRILAGTIRRTGDDEHDLALAAGLARSSKDLEEHEYAVRSVAEALSPHCQSMNVPEAPFVLHLPNVMHLATDVAGVLGDEASSLTLAQSLHPSAAVCGTPTAEAAELIVELEQMDRARYAGPVGWMDSKGDGEWGIALRCGQLDNENPSRMRIFAGCGIVAGSDPQAELAESEAKLLPMRHALGS</sequence>
<evidence type="ECO:0000256" key="4">
    <source>
        <dbReference type="ARBA" id="ARBA00023235"/>
    </source>
</evidence>
<dbReference type="NCBIfam" id="TIGR00543">
    <property type="entry name" value="isochor_syn"/>
    <property type="match status" value="1"/>
</dbReference>
<evidence type="ECO:0000259" key="6">
    <source>
        <dbReference type="Pfam" id="PF00425"/>
    </source>
</evidence>
<reference evidence="7 8" key="1">
    <citation type="submission" date="2015-03" db="EMBL/GenBank/DDBJ databases">
        <title>Luteipulveratus halotolerans sp. nov., a novel actinobacterium (Dermacoccaceae) from Sarawak, Malaysia.</title>
        <authorList>
            <person name="Juboi H."/>
            <person name="Basik A."/>
            <person name="Shamsul S.S."/>
            <person name="Arnold P."/>
            <person name="Schmitt E.K."/>
            <person name="Sanglier J.-J."/>
            <person name="Yeo T."/>
        </authorList>
    </citation>
    <scope>NUCLEOTIDE SEQUENCE [LARGE SCALE GENOMIC DNA]</scope>
    <source>
        <strain evidence="7 8">MN07-A0370</strain>
    </source>
</reference>
<dbReference type="InterPro" id="IPR015890">
    <property type="entry name" value="Chorismate_C"/>
</dbReference>
<evidence type="ECO:0000313" key="7">
    <source>
        <dbReference type="EMBL" id="AKU17933.1"/>
    </source>
</evidence>
<dbReference type="EC" id="5.4.4.2" evidence="3"/>
<gene>
    <name evidence="7" type="ORF">VV02_22160</name>
</gene>
<dbReference type="STRING" id="571913.VV02_22160"/>
<dbReference type="PATRIC" id="fig|571913.6.peg.4488"/>
<dbReference type="SUPFAM" id="SSF56322">
    <property type="entry name" value="ADC synthase"/>
    <property type="match status" value="1"/>
</dbReference>
<evidence type="ECO:0000256" key="3">
    <source>
        <dbReference type="ARBA" id="ARBA00012824"/>
    </source>
</evidence>
<dbReference type="EMBL" id="CP011112">
    <property type="protein sequence ID" value="AKU17933.1"/>
    <property type="molecule type" value="Genomic_DNA"/>
</dbReference>
<dbReference type="KEGG" id="lmoi:VV02_22160"/>
<proteinExistence type="inferred from homology"/>
<accession>A0A0K1JMX3</accession>
<comment type="catalytic activity">
    <reaction evidence="1">
        <text>chorismate = isochorismate</text>
        <dbReference type="Rhea" id="RHEA:18985"/>
        <dbReference type="ChEBI" id="CHEBI:29748"/>
        <dbReference type="ChEBI" id="CHEBI:29780"/>
        <dbReference type="EC" id="5.4.4.2"/>
    </reaction>
</comment>
<dbReference type="Pfam" id="PF00425">
    <property type="entry name" value="Chorismate_bind"/>
    <property type="match status" value="1"/>
</dbReference>
<keyword evidence="8" id="KW-1185">Reference proteome</keyword>
<evidence type="ECO:0000313" key="8">
    <source>
        <dbReference type="Proteomes" id="UP000066480"/>
    </source>
</evidence>
<dbReference type="PANTHER" id="PTHR42839">
    <property type="entry name" value="ISOCHORISMATE SYNTHASE ENTC"/>
    <property type="match status" value="1"/>
</dbReference>
<dbReference type="AlphaFoldDB" id="A0A0K1JMX3"/>
<organism evidence="7 8">
    <name type="scientific">Luteipulveratus mongoliensis</name>
    <dbReference type="NCBI Taxonomy" id="571913"/>
    <lineage>
        <taxon>Bacteria</taxon>
        <taxon>Bacillati</taxon>
        <taxon>Actinomycetota</taxon>
        <taxon>Actinomycetes</taxon>
        <taxon>Micrococcales</taxon>
        <taxon>Dermacoccaceae</taxon>
        <taxon>Luteipulveratus</taxon>
    </lineage>
</organism>
<dbReference type="InterPro" id="IPR005801">
    <property type="entry name" value="ADC_synthase"/>
</dbReference>
<keyword evidence="4" id="KW-0413">Isomerase</keyword>
<dbReference type="Proteomes" id="UP000066480">
    <property type="component" value="Chromosome"/>
</dbReference>
<feature type="domain" description="Chorismate-utilising enzyme C-terminal" evidence="6">
    <location>
        <begin position="166"/>
        <end position="417"/>
    </location>
</feature>
<evidence type="ECO:0000256" key="5">
    <source>
        <dbReference type="ARBA" id="ARBA00041564"/>
    </source>
</evidence>
<dbReference type="RefSeq" id="WP_052595124.1">
    <property type="nucleotide sequence ID" value="NZ_CP011112.1"/>
</dbReference>
<dbReference type="GO" id="GO:0009697">
    <property type="term" value="P:salicylic acid biosynthetic process"/>
    <property type="evidence" value="ECO:0007669"/>
    <property type="project" value="TreeGrafter"/>
</dbReference>
<comment type="similarity">
    <text evidence="2">Belongs to the isochorismate synthase family.</text>
</comment>
<evidence type="ECO:0000256" key="2">
    <source>
        <dbReference type="ARBA" id="ARBA00005297"/>
    </source>
</evidence>
<protein>
    <recommendedName>
        <fullName evidence="3">isochorismate synthase</fullName>
        <ecNumber evidence="3">5.4.4.2</ecNumber>
    </recommendedName>
    <alternativeName>
        <fullName evidence="5">Isochorismate mutase</fullName>
    </alternativeName>
</protein>
<dbReference type="GO" id="GO:0008909">
    <property type="term" value="F:isochorismate synthase activity"/>
    <property type="evidence" value="ECO:0007669"/>
    <property type="project" value="UniProtKB-EC"/>
</dbReference>
<dbReference type="Gene3D" id="3.60.120.10">
    <property type="entry name" value="Anthranilate synthase"/>
    <property type="match status" value="1"/>
</dbReference>
<dbReference type="InterPro" id="IPR004561">
    <property type="entry name" value="IsoChor_synthase"/>
</dbReference>
<name>A0A0K1JMX3_9MICO</name>